<dbReference type="Pfam" id="PF10592">
    <property type="entry name" value="AIPR"/>
    <property type="match status" value="1"/>
</dbReference>
<dbReference type="EMBL" id="JBBMFL010000010">
    <property type="protein sequence ID" value="MEQ2545153.1"/>
    <property type="molecule type" value="Genomic_DNA"/>
</dbReference>
<dbReference type="InterPro" id="IPR018891">
    <property type="entry name" value="AIPR_C"/>
</dbReference>
<dbReference type="Proteomes" id="UP001460202">
    <property type="component" value="Unassembled WGS sequence"/>
</dbReference>
<accession>A0ABV1GYV8</accession>
<sequence length="591" mass="67124">MANILEIIKNEIAQDYYKNNFPNDGQRFVAWYMRNIHLLDQRQAKDAITDGANDKQIDAVYIDEDEQKIYIVQGKYYLGESIDATPVREVISAWSQFSNLAQLQENANPKLKTKISEIATALEDDSYCVCFELITTSIFTDSAMDDIHSFQTKLSEEDDAELNYSTQFSVVDKQGLEDAYSCVIEQTNPTLNHTIKLEAGKYMTTELGGGTSVIVAAMPLKECIKLPGIKDGSLFQKNVRQSLGINNTVNKKIKKTINDPNKCGDFFFFHNGITAICNKIEECGNGEFKLYGLNVVNGCQSLNTILSCSENVRKRNDAYVLFRFYEIPQRDRADSISINTNTQSAVKARDLRSNSKQVLKLKKAYEAKYSNGFFATKRGETIPADKDKQYCIELSYLGKNLTAWYMQRPNLSYGETKIFDKYFNTLFKNDYLPEDAYALSFWMRKIMDSWTQENPLGLEEELLTMKAYAPYHLLFAISMVFAKCNNQTNVPSPSECLKVASENNLVDSIINIAANCLNSAISAEKNNCEQNNKSFIPQNWVKNKSCNAGIMSAIQNYFSFLPTMNKEMDSKLKNGVKIDSKYFSYRVQAED</sequence>
<protein>
    <submittedName>
        <fullName evidence="2">AIPR family protein</fullName>
    </submittedName>
</protein>
<feature type="domain" description="Abortive phage infection protein C-terminal" evidence="1">
    <location>
        <begin position="235"/>
        <end position="504"/>
    </location>
</feature>
<dbReference type="RefSeq" id="WP_349094225.1">
    <property type="nucleotide sequence ID" value="NZ_JBBMFL010000010.1"/>
</dbReference>
<name>A0ABV1GYV8_9BACT</name>
<comment type="caution">
    <text evidence="2">The sequence shown here is derived from an EMBL/GenBank/DDBJ whole genome shotgun (WGS) entry which is preliminary data.</text>
</comment>
<reference evidence="2 3" key="1">
    <citation type="submission" date="2024-03" db="EMBL/GenBank/DDBJ databases">
        <title>Human intestinal bacterial collection.</title>
        <authorList>
            <person name="Pauvert C."/>
            <person name="Hitch T.C.A."/>
            <person name="Clavel T."/>
        </authorList>
    </citation>
    <scope>NUCLEOTIDE SEQUENCE [LARGE SCALE GENOMIC DNA]</scope>
    <source>
        <strain evidence="2 3">CLA-KB-H122</strain>
    </source>
</reference>
<proteinExistence type="predicted"/>
<gene>
    <name evidence="2" type="ORF">WMO46_09365</name>
</gene>
<evidence type="ECO:0000313" key="2">
    <source>
        <dbReference type="EMBL" id="MEQ2545153.1"/>
    </source>
</evidence>
<evidence type="ECO:0000313" key="3">
    <source>
        <dbReference type="Proteomes" id="UP001460202"/>
    </source>
</evidence>
<organism evidence="2 3">
    <name type="scientific">Alistipes intestinihominis</name>
    <dbReference type="NCBI Taxonomy" id="3133172"/>
    <lineage>
        <taxon>Bacteria</taxon>
        <taxon>Pseudomonadati</taxon>
        <taxon>Bacteroidota</taxon>
        <taxon>Bacteroidia</taxon>
        <taxon>Bacteroidales</taxon>
        <taxon>Rikenellaceae</taxon>
        <taxon>Alistipes</taxon>
    </lineage>
</organism>
<keyword evidence="3" id="KW-1185">Reference proteome</keyword>
<evidence type="ECO:0000259" key="1">
    <source>
        <dbReference type="Pfam" id="PF10592"/>
    </source>
</evidence>